<feature type="domain" description="Activator of Hsp90 ATPase homologue 1/2-like C-terminal" evidence="2">
    <location>
        <begin position="14"/>
        <end position="156"/>
    </location>
</feature>
<dbReference type="RefSeq" id="WP_072857218.1">
    <property type="nucleotide sequence ID" value="NZ_FQUE01000004.1"/>
</dbReference>
<dbReference type="InterPro" id="IPR013538">
    <property type="entry name" value="ASHA1/2-like_C"/>
</dbReference>
<dbReference type="OrthoDB" id="9805228at2"/>
<gene>
    <name evidence="3" type="ORF">SAMN05444339_104180</name>
</gene>
<evidence type="ECO:0000313" key="3">
    <source>
        <dbReference type="EMBL" id="SHF23167.1"/>
    </source>
</evidence>
<protein>
    <submittedName>
        <fullName evidence="3">Uncharacterized conserved protein YndB, AHSA1/START domain</fullName>
    </submittedName>
</protein>
<sequence length="159" mass="17133">MGDDTTLTFTRTLKASPAAVWRCWTEPDLIKRWFAPRPVETTEVEIDPTPGGTFRTVMVVPDHGTMAGDAGCILVAEKDRRLVWTNALGPGYRPNRIGDGPMDFAFTAEIAIAPSAEGCTYTATVMHATPDSAAAHRDMGFFDGWGTATTQLEEVAAGL</sequence>
<dbReference type="AlphaFoldDB" id="A0A1M4ZZ90"/>
<dbReference type="InterPro" id="IPR023393">
    <property type="entry name" value="START-like_dom_sf"/>
</dbReference>
<organism evidence="3 4">
    <name type="scientific">Loktanella atrilutea</name>
    <dbReference type="NCBI Taxonomy" id="366533"/>
    <lineage>
        <taxon>Bacteria</taxon>
        <taxon>Pseudomonadati</taxon>
        <taxon>Pseudomonadota</taxon>
        <taxon>Alphaproteobacteria</taxon>
        <taxon>Rhodobacterales</taxon>
        <taxon>Roseobacteraceae</taxon>
        <taxon>Loktanella</taxon>
    </lineage>
</organism>
<evidence type="ECO:0000313" key="4">
    <source>
        <dbReference type="Proteomes" id="UP000183987"/>
    </source>
</evidence>
<evidence type="ECO:0000256" key="1">
    <source>
        <dbReference type="ARBA" id="ARBA00006817"/>
    </source>
</evidence>
<dbReference type="Gene3D" id="3.30.530.20">
    <property type="match status" value="1"/>
</dbReference>
<dbReference type="STRING" id="366533.SAMN05444339_104180"/>
<name>A0A1M4ZZ90_LOKAT</name>
<dbReference type="Proteomes" id="UP000183987">
    <property type="component" value="Unassembled WGS sequence"/>
</dbReference>
<comment type="similarity">
    <text evidence="1">Belongs to the AHA1 family.</text>
</comment>
<dbReference type="Pfam" id="PF08327">
    <property type="entry name" value="AHSA1"/>
    <property type="match status" value="1"/>
</dbReference>
<evidence type="ECO:0000259" key="2">
    <source>
        <dbReference type="Pfam" id="PF08327"/>
    </source>
</evidence>
<accession>A0A1M4ZZ90</accession>
<reference evidence="4" key="1">
    <citation type="submission" date="2016-11" db="EMBL/GenBank/DDBJ databases">
        <authorList>
            <person name="Varghese N."/>
            <person name="Submissions S."/>
        </authorList>
    </citation>
    <scope>NUCLEOTIDE SEQUENCE [LARGE SCALE GENOMIC DNA]</scope>
    <source>
        <strain evidence="4">DSM 29326</strain>
    </source>
</reference>
<proteinExistence type="inferred from homology"/>
<dbReference type="SUPFAM" id="SSF55961">
    <property type="entry name" value="Bet v1-like"/>
    <property type="match status" value="1"/>
</dbReference>
<keyword evidence="4" id="KW-1185">Reference proteome</keyword>
<dbReference type="EMBL" id="FQUE01000004">
    <property type="protein sequence ID" value="SHF23167.1"/>
    <property type="molecule type" value="Genomic_DNA"/>
</dbReference>